<sequence length="200" mass="22789">MDAYDVESTTLSTLTGLGAATPTTAEGYTAIQEWLRSSQPKEWSYSEPEEAPKSTRLTRLSEPHAGTTVLIIDKELNRALACHDGDLTLENVGDLDSLESIPVHWQWFSTDTEGFKGFRSVANGGFLGHDIWWDFYARVHHHLGWEQATLSKREEGCYWIQFEHWWTQRQLCARGDGKGVFWQQDGGTLWEFVEVHGARD</sequence>
<organism evidence="1 2">
    <name type="scientific">Bionectria ochroleuca</name>
    <name type="common">Gliocladium roseum</name>
    <dbReference type="NCBI Taxonomy" id="29856"/>
    <lineage>
        <taxon>Eukaryota</taxon>
        <taxon>Fungi</taxon>
        <taxon>Dikarya</taxon>
        <taxon>Ascomycota</taxon>
        <taxon>Pezizomycotina</taxon>
        <taxon>Sordariomycetes</taxon>
        <taxon>Hypocreomycetidae</taxon>
        <taxon>Hypocreales</taxon>
        <taxon>Bionectriaceae</taxon>
        <taxon>Clonostachys</taxon>
    </lineage>
</organism>
<dbReference type="Proteomes" id="UP000766486">
    <property type="component" value="Unassembled WGS sequence"/>
</dbReference>
<dbReference type="PANTHER" id="PTHR39697:SF1">
    <property type="entry name" value="RICIN B LECTIN DOMAIN-CONTAINING PROTEIN"/>
    <property type="match status" value="1"/>
</dbReference>
<dbReference type="EMBL" id="CABFNS010000933">
    <property type="protein sequence ID" value="VUC36734.1"/>
    <property type="molecule type" value="Genomic_DNA"/>
</dbReference>
<dbReference type="PANTHER" id="PTHR39697">
    <property type="entry name" value="RICIN B LECTIN DOMAIN-CONTAINING PROTEIN-RELATED"/>
    <property type="match status" value="1"/>
</dbReference>
<keyword evidence="2" id="KW-1185">Reference proteome</keyword>
<name>A0ABY6V3D1_BIOOC</name>
<evidence type="ECO:0000313" key="2">
    <source>
        <dbReference type="Proteomes" id="UP000766486"/>
    </source>
</evidence>
<gene>
    <name evidence="1" type="ORF">CLO192961_LOCUS451918</name>
</gene>
<accession>A0ABY6V3D1</accession>
<protein>
    <recommendedName>
        <fullName evidence="3">SnoaL-like domain-containing protein</fullName>
    </recommendedName>
</protein>
<comment type="caution">
    <text evidence="1">The sequence shown here is derived from an EMBL/GenBank/DDBJ whole genome shotgun (WGS) entry which is preliminary data.</text>
</comment>
<reference evidence="1 2" key="1">
    <citation type="submission" date="2019-06" db="EMBL/GenBank/DDBJ databases">
        <authorList>
            <person name="Broberg M."/>
        </authorList>
    </citation>
    <scope>NUCLEOTIDE SEQUENCE [LARGE SCALE GENOMIC DNA]</scope>
</reference>
<proteinExistence type="predicted"/>
<evidence type="ECO:0008006" key="3">
    <source>
        <dbReference type="Google" id="ProtNLM"/>
    </source>
</evidence>
<evidence type="ECO:0000313" key="1">
    <source>
        <dbReference type="EMBL" id="VUC36734.1"/>
    </source>
</evidence>